<keyword evidence="3" id="KW-1185">Reference proteome</keyword>
<proteinExistence type="predicted"/>
<organism evidence="2 3">
    <name type="scientific">Litomosoides sigmodontis</name>
    <name type="common">Filarial nematode worm</name>
    <dbReference type="NCBI Taxonomy" id="42156"/>
    <lineage>
        <taxon>Eukaryota</taxon>
        <taxon>Metazoa</taxon>
        <taxon>Ecdysozoa</taxon>
        <taxon>Nematoda</taxon>
        <taxon>Chromadorea</taxon>
        <taxon>Rhabditida</taxon>
        <taxon>Spirurina</taxon>
        <taxon>Spiruromorpha</taxon>
        <taxon>Filarioidea</taxon>
        <taxon>Onchocercidae</taxon>
        <taxon>Litomosoides</taxon>
    </lineage>
</organism>
<gene>
    <name evidence="2" type="ORF">NLS_LOCUS1557</name>
</gene>
<feature type="chain" id="PRO_5018016231" description="Pepsin inhibitor-3-like repeated domain-containing protein" evidence="1">
    <location>
        <begin position="18"/>
        <end position="149"/>
    </location>
</feature>
<evidence type="ECO:0000313" key="2">
    <source>
        <dbReference type="EMBL" id="VDK71776.1"/>
    </source>
</evidence>
<dbReference type="EMBL" id="UYRX01000056">
    <property type="protein sequence ID" value="VDK71776.1"/>
    <property type="molecule type" value="Genomic_DNA"/>
</dbReference>
<evidence type="ECO:0000256" key="1">
    <source>
        <dbReference type="SAM" id="SignalP"/>
    </source>
</evidence>
<evidence type="ECO:0008006" key="4">
    <source>
        <dbReference type="Google" id="ProtNLM"/>
    </source>
</evidence>
<sequence>MMLSITLYITLIAVNSAIHAEAKALLHSTSSVIIKQNETICEVHNGVLSINNKVIGNLTVEQKEELEKYIDRRTKSFNNFMKNFLDRLFGSMKNVWNNAFEFSLDFFSNRSKSNKTVDEKANNQSEFPDDDVDALMDITWDMPSFCKSD</sequence>
<keyword evidence="1" id="KW-0732">Signal</keyword>
<feature type="signal peptide" evidence="1">
    <location>
        <begin position="1"/>
        <end position="17"/>
    </location>
</feature>
<dbReference type="OrthoDB" id="5798179at2759"/>
<dbReference type="Proteomes" id="UP000277928">
    <property type="component" value="Unassembled WGS sequence"/>
</dbReference>
<reference evidence="2 3" key="1">
    <citation type="submission" date="2018-08" db="EMBL/GenBank/DDBJ databases">
        <authorList>
            <person name="Laetsch R D."/>
            <person name="Stevens L."/>
            <person name="Kumar S."/>
            <person name="Blaxter L. M."/>
        </authorList>
    </citation>
    <scope>NUCLEOTIDE SEQUENCE [LARGE SCALE GENOMIC DNA]</scope>
</reference>
<name>A0A3P6SB96_LITSI</name>
<accession>A0A3P6SB96</accession>
<dbReference type="AlphaFoldDB" id="A0A3P6SB96"/>
<dbReference type="OMA" id="PPSFCKV"/>
<protein>
    <recommendedName>
        <fullName evidence="4">Pepsin inhibitor-3-like repeated domain-containing protein</fullName>
    </recommendedName>
</protein>
<dbReference type="InterPro" id="IPR038412">
    <property type="entry name" value="Pepsin-I3_sf"/>
</dbReference>
<dbReference type="Gene3D" id="3.30.1120.50">
    <property type="entry name" value="Pepsin inhibitor-3"/>
    <property type="match status" value="1"/>
</dbReference>
<evidence type="ECO:0000313" key="3">
    <source>
        <dbReference type="Proteomes" id="UP000277928"/>
    </source>
</evidence>